<reference evidence="3" key="1">
    <citation type="submission" date="2016-02" db="EMBL/GenBank/DDBJ databases">
        <authorList>
            <person name="Dunlap C."/>
        </authorList>
    </citation>
    <scope>NUCLEOTIDE SEQUENCE [LARGE SCALE GENOMIC DNA]</scope>
    <source>
        <strain evidence="3">NRRL B-41092</strain>
    </source>
</reference>
<keyword evidence="1" id="KW-0472">Membrane</keyword>
<dbReference type="RefSeq" id="WP_061520160.1">
    <property type="nucleotide sequence ID" value="NZ_JARLZY010000002.1"/>
</dbReference>
<keyword evidence="1" id="KW-1133">Transmembrane helix</keyword>
<keyword evidence="1" id="KW-0812">Transmembrane</keyword>
<feature type="transmembrane region" description="Helical" evidence="1">
    <location>
        <begin position="5"/>
        <end position="23"/>
    </location>
</feature>
<keyword evidence="3" id="KW-1185">Reference proteome</keyword>
<gene>
    <name evidence="2" type="ORF">AXI58_07270</name>
</gene>
<evidence type="ECO:0000313" key="3">
    <source>
        <dbReference type="Proteomes" id="UP000075430"/>
    </source>
</evidence>
<proteinExistence type="predicted"/>
<comment type="caution">
    <text evidence="2">The sequence shown here is derived from an EMBL/GenBank/DDBJ whole genome shotgun (WGS) entry which is preliminary data.</text>
</comment>
<evidence type="ECO:0000313" key="2">
    <source>
        <dbReference type="EMBL" id="KXZ22573.1"/>
    </source>
</evidence>
<dbReference type="Proteomes" id="UP000075430">
    <property type="component" value="Unassembled WGS sequence"/>
</dbReference>
<protein>
    <submittedName>
        <fullName evidence="2">Uncharacterized protein</fullName>
    </submittedName>
</protein>
<evidence type="ECO:0000256" key="1">
    <source>
        <dbReference type="SAM" id="Phobius"/>
    </source>
</evidence>
<dbReference type="AlphaFoldDB" id="A0A150FBA3"/>
<feature type="transmembrane region" description="Helical" evidence="1">
    <location>
        <begin position="35"/>
        <end position="55"/>
    </location>
</feature>
<name>A0A150FBA3_9BACI</name>
<dbReference type="OrthoDB" id="2852241at2"/>
<dbReference type="EMBL" id="LSBA01000004">
    <property type="protein sequence ID" value="KXZ22573.1"/>
    <property type="molecule type" value="Genomic_DNA"/>
</dbReference>
<accession>A0A150FBA3</accession>
<sequence>MKIRWFIYLVIGIVFGVFDFYFHSFISNVLIQGETFWTVLTYGVWLVPIVPIALYEVRISKSSVRSALASSSTWLVSIIFYYLCNAIQLGIIGRSTRPELHISNHKDPFAGFMTPDRKESDDISELLITLPIEYKKQFIVEKKENIPCPDDNEPYINKHGNQVTLRSDIKRFQSKLEYMVHDKFIFLLALHGTAGDFLKILRLHKNKGITEMAKHLNTDSKTYKSLEENLKSNSALLKEYGEKLGELLGVGNFEDWLELVASTLIKILPVSTIVGAHTKSDLEIIEISVPSVYQKTDENGIGYYITYTEEELKRNLFNLDNILNQEVHDVLYKDKVLSKSEIEKVKTMLKLLLEDD</sequence>
<feature type="transmembrane region" description="Helical" evidence="1">
    <location>
        <begin position="67"/>
        <end position="83"/>
    </location>
</feature>
<organism evidence="2 3">
    <name type="scientific">Bacillus nakamurai</name>
    <dbReference type="NCBI Taxonomy" id="1793963"/>
    <lineage>
        <taxon>Bacteria</taxon>
        <taxon>Bacillati</taxon>
        <taxon>Bacillota</taxon>
        <taxon>Bacilli</taxon>
        <taxon>Bacillales</taxon>
        <taxon>Bacillaceae</taxon>
        <taxon>Bacillus</taxon>
    </lineage>
</organism>